<comment type="caution">
    <text evidence="2">The sequence shown here is derived from an EMBL/GenBank/DDBJ whole genome shotgun (WGS) entry which is preliminary data.</text>
</comment>
<evidence type="ECO:0000313" key="2">
    <source>
        <dbReference type="EMBL" id="MFC3670084.1"/>
    </source>
</evidence>
<evidence type="ECO:0000313" key="3">
    <source>
        <dbReference type="Proteomes" id="UP001595683"/>
    </source>
</evidence>
<gene>
    <name evidence="2" type="ORF">ACFOOT_01470</name>
</gene>
<dbReference type="InterPro" id="IPR006311">
    <property type="entry name" value="TAT_signal"/>
</dbReference>
<proteinExistence type="predicted"/>
<reference evidence="3" key="1">
    <citation type="journal article" date="2019" name="Int. J. Syst. Evol. Microbiol.">
        <title>The Global Catalogue of Microorganisms (GCM) 10K type strain sequencing project: providing services to taxonomists for standard genome sequencing and annotation.</title>
        <authorList>
            <consortium name="The Broad Institute Genomics Platform"/>
            <consortium name="The Broad Institute Genome Sequencing Center for Infectious Disease"/>
            <person name="Wu L."/>
            <person name="Ma J."/>
        </authorList>
    </citation>
    <scope>NUCLEOTIDE SEQUENCE [LARGE SCALE GENOMIC DNA]</scope>
    <source>
        <strain evidence="3">KCTC 42224</strain>
    </source>
</reference>
<dbReference type="PROSITE" id="PS51318">
    <property type="entry name" value="TAT"/>
    <property type="match status" value="1"/>
</dbReference>
<organism evidence="2 3">
    <name type="scientific">Novosphingobium pokkalii</name>
    <dbReference type="NCBI Taxonomy" id="1770194"/>
    <lineage>
        <taxon>Bacteria</taxon>
        <taxon>Pseudomonadati</taxon>
        <taxon>Pseudomonadota</taxon>
        <taxon>Alphaproteobacteria</taxon>
        <taxon>Sphingomonadales</taxon>
        <taxon>Sphingomonadaceae</taxon>
        <taxon>Novosphingobium</taxon>
    </lineage>
</organism>
<evidence type="ECO:0000256" key="1">
    <source>
        <dbReference type="SAM" id="SignalP"/>
    </source>
</evidence>
<name>A0ABV7UYT0_9SPHN</name>
<keyword evidence="3" id="KW-1185">Reference proteome</keyword>
<dbReference type="EMBL" id="JBHRYE010000003">
    <property type="protein sequence ID" value="MFC3670084.1"/>
    <property type="molecule type" value="Genomic_DNA"/>
</dbReference>
<feature type="chain" id="PRO_5045888027" evidence="1">
    <location>
        <begin position="35"/>
        <end position="1029"/>
    </location>
</feature>
<accession>A0ABV7UYT0</accession>
<protein>
    <submittedName>
        <fullName evidence="2">Beta strand repeat-containing protein</fullName>
    </submittedName>
</protein>
<feature type="signal peptide" evidence="1">
    <location>
        <begin position="1"/>
        <end position="34"/>
    </location>
</feature>
<keyword evidence="1" id="KW-0732">Signal</keyword>
<sequence>MTPRNHARIFRRRQLLLGAAAAALNICAAATVAAQPTPPVVQAGGNTILASDQHQSYALVTSTVADSTAELRGAADGSALQVTDNVLSANARANVAAATWEPDATGSLRSEAATLSTGWSGTSASSGIVIASRQQAQGTAVAGKIGGAGSPSRLGAALTNVSDSSVHMDANTLEAGGTGNEASSALSLTNLSSGLSAGIVNDQSITDASTVKAAQFGDLRISANALSGSSVELSGNSTRALAHGSNAANALTVDAVAVEGVGAGGAPSTVDTGSNEGEVHAQFGVLSNQRLDGTVAAKNAGIALVQIGGAASGSSIVNDANQMAAGSYGNRVDNSLSLNAPTIATDNIGAGTANVTNMQLVNAVAVSARAGQGPRSVVQSDLTGSTASLSENLVTAAATGNQADANRLTVTAASLMSGQSSGGEGGGPGIPPVIGTAAVTEDGNMTVTAPLSVQNVQINQGLIAASQEQSLNSLSIGSALSGSALDLSRNAVAVSASGSRATNELGISGSNVGSAADLNNLQIGRGSISATIGSMTNRSGFTAWTRGAIDDSTVAVLGNQLTASANQNSATNALSVEGARLVSTSGHSNAQAGSLVEGIGAAGDFALASTQEILGGYQLPVANGAEVHGAFGATSGGSITGSSFAVSDNGQTASATGNTVSNALALKSAWLGAPGERATGSALASTQSAQAQITAVSDMILSVPAGLTSSSAEIAGNSSIAFARMNSASNALSIDAALIGPLSNQPAFVEHSVGAPPQAMGDHVLANTQSATGSVSGASSIGALGTNGPLDGASLALNGNTAQASAAANSASSSLAMVSAVAPAASVALANSQSSFAAVGAAAGLDAGSTGRLSGSQSGISANSAIAQATGNGSSNAMTLSGATGYDCVPDLASVTTGPLNSGVGPAILSNAQLNAGAVSASALVRNASLTMPTGNLTGSAADVTGNVATATAYGNSAANSIMLASANAFPAVGIVNSQLNTAAVTAVSGAVLTLTPAAMTGSRASYAGNVVTAQAVGNYASSTISFGR</sequence>
<dbReference type="RefSeq" id="WP_191324938.1">
    <property type="nucleotide sequence ID" value="NZ_BMZP01000013.1"/>
</dbReference>
<dbReference type="Proteomes" id="UP001595683">
    <property type="component" value="Unassembled WGS sequence"/>
</dbReference>